<accession>A0A364P0X7</accession>
<dbReference type="OrthoDB" id="7361382at2"/>
<feature type="region of interest" description="Disordered" evidence="1">
    <location>
        <begin position="127"/>
        <end position="152"/>
    </location>
</feature>
<dbReference type="Proteomes" id="UP000251075">
    <property type="component" value="Unassembled WGS sequence"/>
</dbReference>
<feature type="compositionally biased region" description="Basic and acidic residues" evidence="1">
    <location>
        <begin position="129"/>
        <end position="140"/>
    </location>
</feature>
<reference evidence="2 3" key="1">
    <citation type="submission" date="2017-11" db="EMBL/GenBank/DDBJ databases">
        <title>Draft genome sequence of magnetotactic bacterium Magnetospirillum kuznetsovii LBB-42.</title>
        <authorList>
            <person name="Grouzdev D.S."/>
            <person name="Rysina M.S."/>
            <person name="Baslerov R.V."/>
            <person name="Koziaeva V."/>
        </authorList>
    </citation>
    <scope>NUCLEOTIDE SEQUENCE [LARGE SCALE GENOMIC DNA]</scope>
    <source>
        <strain evidence="2 3">LBB-42</strain>
    </source>
</reference>
<feature type="compositionally biased region" description="Pro residues" evidence="1">
    <location>
        <begin position="141"/>
        <end position="152"/>
    </location>
</feature>
<evidence type="ECO:0008006" key="4">
    <source>
        <dbReference type="Google" id="ProtNLM"/>
    </source>
</evidence>
<keyword evidence="3" id="KW-1185">Reference proteome</keyword>
<sequence>MTFSAPRRWLLPLSLALNVFLATVIVMHPRPPHRGGPPPPAEIAQRIAETLPPADGAILLDVFATQVALFERSHQMQGEAAGRIRAALGAADFSPDALRAAFDVNRAARSTMDDALSATLIETATRISPEGRARLAKWEPPRPPGGGPPPGR</sequence>
<dbReference type="InterPro" id="IPR025961">
    <property type="entry name" value="Metal_resist"/>
</dbReference>
<name>A0A364P0X7_9PROT</name>
<evidence type="ECO:0000256" key="1">
    <source>
        <dbReference type="SAM" id="MobiDB-lite"/>
    </source>
</evidence>
<dbReference type="Pfam" id="PF13801">
    <property type="entry name" value="Metal_resist"/>
    <property type="match status" value="1"/>
</dbReference>
<dbReference type="AlphaFoldDB" id="A0A364P0X7"/>
<protein>
    <recommendedName>
        <fullName evidence="4">Periplasmic heavy metal sensor</fullName>
    </recommendedName>
</protein>
<comment type="caution">
    <text evidence="2">The sequence shown here is derived from an EMBL/GenBank/DDBJ whole genome shotgun (WGS) entry which is preliminary data.</text>
</comment>
<proteinExistence type="predicted"/>
<gene>
    <name evidence="2" type="ORF">CU669_05130</name>
</gene>
<dbReference type="RefSeq" id="WP_112142758.1">
    <property type="nucleotide sequence ID" value="NZ_PGTO01000003.1"/>
</dbReference>
<dbReference type="EMBL" id="PGTO01000003">
    <property type="protein sequence ID" value="RAU22775.1"/>
    <property type="molecule type" value="Genomic_DNA"/>
</dbReference>
<organism evidence="2 3">
    <name type="scientific">Paramagnetospirillum kuznetsovii</name>
    <dbReference type="NCBI Taxonomy" id="2053833"/>
    <lineage>
        <taxon>Bacteria</taxon>
        <taxon>Pseudomonadati</taxon>
        <taxon>Pseudomonadota</taxon>
        <taxon>Alphaproteobacteria</taxon>
        <taxon>Rhodospirillales</taxon>
        <taxon>Magnetospirillaceae</taxon>
        <taxon>Paramagnetospirillum</taxon>
    </lineage>
</organism>
<evidence type="ECO:0000313" key="2">
    <source>
        <dbReference type="EMBL" id="RAU22775.1"/>
    </source>
</evidence>
<evidence type="ECO:0000313" key="3">
    <source>
        <dbReference type="Proteomes" id="UP000251075"/>
    </source>
</evidence>